<feature type="domain" description="T6SS Phospholipase effector Tle1-like catalytic" evidence="1">
    <location>
        <begin position="48"/>
        <end position="173"/>
    </location>
</feature>
<dbReference type="PANTHER" id="PTHR33840:SF1">
    <property type="entry name" value="TLE1 PHOSPHOLIPASE DOMAIN-CONTAINING PROTEIN"/>
    <property type="match status" value="1"/>
</dbReference>
<dbReference type="PANTHER" id="PTHR33840">
    <property type="match status" value="1"/>
</dbReference>
<evidence type="ECO:0000259" key="2">
    <source>
        <dbReference type="Pfam" id="PF20410"/>
    </source>
</evidence>
<dbReference type="Proteomes" id="UP001237737">
    <property type="component" value="Unassembled WGS sequence"/>
</dbReference>
<protein>
    <recommendedName>
        <fullName evidence="5">Alpha/beta hydrolase family protein DUF2235</fullName>
    </recommendedName>
</protein>
<dbReference type="InterPro" id="IPR046519">
    <property type="entry name" value="X-Tfes_XVIPCD"/>
</dbReference>
<evidence type="ECO:0000313" key="4">
    <source>
        <dbReference type="Proteomes" id="UP001237737"/>
    </source>
</evidence>
<gene>
    <name evidence="3" type="ORF">J2T07_003024</name>
</gene>
<sequence>MGQLVSGGASRPATSQDMELYERMRQQLAHQPVPMMQHRQDPHEYLFIALFDGTGQDVDDPAQLPTNVGVLSKRANLLERDRANNIGTHYVPGIGTQKNPMARLADGALAYTWDDRIKEMYHALAEQAYQWQEEDPQAKIRLVGVGYSRGAVLVPGLARLVDRYGIADPEHMRFGRDADGNLTVRASRTLIPPGQVAQAVGLFDPVATNMPRNYDARLPKSVLSGFSQIARDERRELFPHQTILDPDWSDDGRFLSVPVPGGHSNVGGGNREAGLESMAFNGMADYLNALTDRPLFEHRPVPDDPSQYTIFQARGATAAFGLRMDDDGQRNFRDELANCKIVDLCHDADPIDVSLARQFPWHEVTPAIAEPTPALPGRKSPSDLILDDYLAALRAGDEQGMSAAASAMAKSDYGRQRVDEAEQWELEMLQRIPGRDNPLFEQALHHLERLGPDDAGYWNRTEMEQMAGSISYEAQHRRMPAIDELYPVRGGEGLAAIWKHPSNTVLDSFVIVDKMQAMAQPLEQSLQGLAEEAQRQEQMSQIQALQRDQQQSIGMSR</sequence>
<feature type="domain" description="X-Tfes XVIPCD" evidence="2">
    <location>
        <begin position="435"/>
        <end position="530"/>
    </location>
</feature>
<evidence type="ECO:0000259" key="1">
    <source>
        <dbReference type="Pfam" id="PF09994"/>
    </source>
</evidence>
<comment type="caution">
    <text evidence="3">The sequence shown here is derived from an EMBL/GenBank/DDBJ whole genome shotgun (WGS) entry which is preliminary data.</text>
</comment>
<name>A0ABT9T0M6_9GAMM</name>
<dbReference type="InterPro" id="IPR018712">
    <property type="entry name" value="Tle1-like_cat"/>
</dbReference>
<dbReference type="RefSeq" id="WP_306850913.1">
    <property type="nucleotide sequence ID" value="NZ_JAUSSK010000004.1"/>
</dbReference>
<accession>A0ABT9T0M6</accession>
<evidence type="ECO:0000313" key="3">
    <source>
        <dbReference type="EMBL" id="MDQ0010818.1"/>
    </source>
</evidence>
<organism evidence="3 4">
    <name type="scientific">Luteibacter jiangsuensis</name>
    <dbReference type="NCBI Taxonomy" id="637577"/>
    <lineage>
        <taxon>Bacteria</taxon>
        <taxon>Pseudomonadati</taxon>
        <taxon>Pseudomonadota</taxon>
        <taxon>Gammaproteobacteria</taxon>
        <taxon>Lysobacterales</taxon>
        <taxon>Rhodanobacteraceae</taxon>
        <taxon>Luteibacter</taxon>
    </lineage>
</organism>
<dbReference type="EMBL" id="JAUSSK010000004">
    <property type="protein sequence ID" value="MDQ0010818.1"/>
    <property type="molecule type" value="Genomic_DNA"/>
</dbReference>
<proteinExistence type="predicted"/>
<keyword evidence="4" id="KW-1185">Reference proteome</keyword>
<dbReference type="Pfam" id="PF09994">
    <property type="entry name" value="T6SS_Tle1-like_cat"/>
    <property type="match status" value="1"/>
</dbReference>
<reference evidence="3 4" key="1">
    <citation type="submission" date="2023-07" db="EMBL/GenBank/DDBJ databases">
        <title>Sorghum-associated microbial communities from plants grown in Nebraska, USA.</title>
        <authorList>
            <person name="Schachtman D."/>
        </authorList>
    </citation>
    <scope>NUCLEOTIDE SEQUENCE [LARGE SCALE GENOMIC DNA]</scope>
    <source>
        <strain evidence="3 4">CC60</strain>
    </source>
</reference>
<evidence type="ECO:0008006" key="5">
    <source>
        <dbReference type="Google" id="ProtNLM"/>
    </source>
</evidence>
<dbReference type="Pfam" id="PF20410">
    <property type="entry name" value="X-Tfes_XVIPCD"/>
    <property type="match status" value="1"/>
</dbReference>